<organism evidence="2 3">
    <name type="scientific">Liparis tanakae</name>
    <name type="common">Tanaka's snailfish</name>
    <dbReference type="NCBI Taxonomy" id="230148"/>
    <lineage>
        <taxon>Eukaryota</taxon>
        <taxon>Metazoa</taxon>
        <taxon>Chordata</taxon>
        <taxon>Craniata</taxon>
        <taxon>Vertebrata</taxon>
        <taxon>Euteleostomi</taxon>
        <taxon>Actinopterygii</taxon>
        <taxon>Neopterygii</taxon>
        <taxon>Teleostei</taxon>
        <taxon>Neoteleostei</taxon>
        <taxon>Acanthomorphata</taxon>
        <taxon>Eupercaria</taxon>
        <taxon>Perciformes</taxon>
        <taxon>Cottioidei</taxon>
        <taxon>Cottales</taxon>
        <taxon>Liparidae</taxon>
        <taxon>Liparis</taxon>
    </lineage>
</organism>
<evidence type="ECO:0000256" key="1">
    <source>
        <dbReference type="SAM" id="MobiDB-lite"/>
    </source>
</evidence>
<name>A0A4Z2GG89_9TELE</name>
<evidence type="ECO:0000313" key="3">
    <source>
        <dbReference type="Proteomes" id="UP000314294"/>
    </source>
</evidence>
<reference evidence="2 3" key="1">
    <citation type="submission" date="2019-03" db="EMBL/GenBank/DDBJ databases">
        <title>First draft genome of Liparis tanakae, snailfish: a comprehensive survey of snailfish specific genes.</title>
        <authorList>
            <person name="Kim W."/>
            <person name="Song I."/>
            <person name="Jeong J.-H."/>
            <person name="Kim D."/>
            <person name="Kim S."/>
            <person name="Ryu S."/>
            <person name="Song J.Y."/>
            <person name="Lee S.K."/>
        </authorList>
    </citation>
    <scope>NUCLEOTIDE SEQUENCE [LARGE SCALE GENOMIC DNA]</scope>
    <source>
        <tissue evidence="2">Muscle</tissue>
    </source>
</reference>
<gene>
    <name evidence="2" type="ORF">EYF80_037254</name>
</gene>
<accession>A0A4Z2GG89</accession>
<feature type="region of interest" description="Disordered" evidence="1">
    <location>
        <begin position="18"/>
        <end position="69"/>
    </location>
</feature>
<comment type="caution">
    <text evidence="2">The sequence shown here is derived from an EMBL/GenBank/DDBJ whole genome shotgun (WGS) entry which is preliminary data.</text>
</comment>
<dbReference type="Proteomes" id="UP000314294">
    <property type="component" value="Unassembled WGS sequence"/>
</dbReference>
<sequence length="69" mass="7282">MNEVPYRQPLQVALWEAPGSVSPGEASHLQGPGNQSPKPAGNMSNGPPTDASQHQTGRPHPRTTLSLCI</sequence>
<protein>
    <submittedName>
        <fullName evidence="2">Uncharacterized protein</fullName>
    </submittedName>
</protein>
<evidence type="ECO:0000313" key="2">
    <source>
        <dbReference type="EMBL" id="TNN52557.1"/>
    </source>
</evidence>
<keyword evidence="3" id="KW-1185">Reference proteome</keyword>
<dbReference type="EMBL" id="SRLO01000543">
    <property type="protein sequence ID" value="TNN52557.1"/>
    <property type="molecule type" value="Genomic_DNA"/>
</dbReference>
<feature type="compositionally biased region" description="Polar residues" evidence="1">
    <location>
        <begin position="32"/>
        <end position="56"/>
    </location>
</feature>
<dbReference type="AlphaFoldDB" id="A0A4Z2GG89"/>
<proteinExistence type="predicted"/>